<evidence type="ECO:0000256" key="4">
    <source>
        <dbReference type="ARBA" id="ARBA00022989"/>
    </source>
</evidence>
<feature type="transmembrane region" description="Helical" evidence="6">
    <location>
        <begin position="7"/>
        <end position="24"/>
    </location>
</feature>
<dbReference type="NCBIfam" id="NF002460">
    <property type="entry name" value="PRK01658.1"/>
    <property type="match status" value="1"/>
</dbReference>
<keyword evidence="4 6" id="KW-1133">Transmembrane helix</keyword>
<evidence type="ECO:0000256" key="6">
    <source>
        <dbReference type="SAM" id="Phobius"/>
    </source>
</evidence>
<comment type="subcellular location">
    <subcellularLocation>
        <location evidence="1">Cell membrane</location>
        <topology evidence="1">Multi-pass membrane protein</topology>
    </subcellularLocation>
</comment>
<dbReference type="AlphaFoldDB" id="A0A9X3L832"/>
<name>A0A9X3L832_9BACI</name>
<sequence>MVKIIRIVLQVIILYLFSLIGSWIVQSLSLQFPGSIIGLFLLFSCLYFKIIPVDLIKDGAGFLLTFLALFFIPATIGIMDYPEFLSWAGLGMVVSIVISTIITIIITGVFCQYVKGKSLKKEQIE</sequence>
<evidence type="ECO:0000313" key="7">
    <source>
        <dbReference type="EMBL" id="MCZ8532930.1"/>
    </source>
</evidence>
<evidence type="ECO:0000256" key="2">
    <source>
        <dbReference type="ARBA" id="ARBA00022475"/>
    </source>
</evidence>
<dbReference type="Proteomes" id="UP001152172">
    <property type="component" value="Unassembled WGS sequence"/>
</dbReference>
<dbReference type="GO" id="GO:0005886">
    <property type="term" value="C:plasma membrane"/>
    <property type="evidence" value="ECO:0007669"/>
    <property type="project" value="UniProtKB-SubCell"/>
</dbReference>
<evidence type="ECO:0000256" key="3">
    <source>
        <dbReference type="ARBA" id="ARBA00022692"/>
    </source>
</evidence>
<dbReference type="EMBL" id="JAMKBI010000003">
    <property type="protein sequence ID" value="MCZ8532930.1"/>
    <property type="molecule type" value="Genomic_DNA"/>
</dbReference>
<dbReference type="InterPro" id="IPR005538">
    <property type="entry name" value="LrgA/CidA"/>
</dbReference>
<feature type="transmembrane region" description="Helical" evidence="6">
    <location>
        <begin position="30"/>
        <end position="48"/>
    </location>
</feature>
<dbReference type="PANTHER" id="PTHR33931">
    <property type="entry name" value="HOLIN-LIKE PROTEIN CIDA-RELATED"/>
    <property type="match status" value="1"/>
</dbReference>
<feature type="transmembrane region" description="Helical" evidence="6">
    <location>
        <begin position="60"/>
        <end position="79"/>
    </location>
</feature>
<gene>
    <name evidence="7" type="ORF">M9R61_06135</name>
</gene>
<reference evidence="7" key="1">
    <citation type="submission" date="2022-05" db="EMBL/GenBank/DDBJ databases">
        <authorList>
            <person name="Colautti A."/>
            <person name="Iacumin L."/>
        </authorList>
    </citation>
    <scope>NUCLEOTIDE SEQUENCE</scope>
    <source>
        <strain evidence="7">DSM 30747</strain>
    </source>
</reference>
<organism evidence="7 8">
    <name type="scientific">Psychrobacillus psychrodurans</name>
    <dbReference type="NCBI Taxonomy" id="126157"/>
    <lineage>
        <taxon>Bacteria</taxon>
        <taxon>Bacillati</taxon>
        <taxon>Bacillota</taxon>
        <taxon>Bacilli</taxon>
        <taxon>Bacillales</taxon>
        <taxon>Bacillaceae</taxon>
        <taxon>Psychrobacillus</taxon>
    </lineage>
</organism>
<protein>
    <submittedName>
        <fullName evidence="7">CidA/LrgA family holin-like protein</fullName>
    </submittedName>
</protein>
<keyword evidence="5 6" id="KW-0472">Membrane</keyword>
<evidence type="ECO:0000256" key="5">
    <source>
        <dbReference type="ARBA" id="ARBA00023136"/>
    </source>
</evidence>
<keyword evidence="8" id="KW-1185">Reference proteome</keyword>
<feature type="transmembrane region" description="Helical" evidence="6">
    <location>
        <begin position="85"/>
        <end position="111"/>
    </location>
</feature>
<dbReference type="Pfam" id="PF03788">
    <property type="entry name" value="LrgA"/>
    <property type="match status" value="1"/>
</dbReference>
<accession>A0A9X3L832</accession>
<evidence type="ECO:0000313" key="8">
    <source>
        <dbReference type="Proteomes" id="UP001152172"/>
    </source>
</evidence>
<dbReference type="RefSeq" id="WP_269921392.1">
    <property type="nucleotide sequence ID" value="NZ_JAMKBI010000003.1"/>
</dbReference>
<keyword evidence="2" id="KW-1003">Cell membrane</keyword>
<proteinExistence type="predicted"/>
<dbReference type="PANTHER" id="PTHR33931:SF6">
    <property type="entry name" value="INTEGRAL MEMBRANE PROTEIN YXZK-RELATED"/>
    <property type="match status" value="1"/>
</dbReference>
<comment type="caution">
    <text evidence="7">The sequence shown here is derived from an EMBL/GenBank/DDBJ whole genome shotgun (WGS) entry which is preliminary data.</text>
</comment>
<keyword evidence="3 6" id="KW-0812">Transmembrane</keyword>
<evidence type="ECO:0000256" key="1">
    <source>
        <dbReference type="ARBA" id="ARBA00004651"/>
    </source>
</evidence>